<feature type="domain" description="HTH iclR-type" evidence="1">
    <location>
        <begin position="82"/>
        <end position="117"/>
    </location>
</feature>
<dbReference type="InterPro" id="IPR036388">
    <property type="entry name" value="WH-like_DNA-bd_sf"/>
</dbReference>
<reference evidence="2" key="1">
    <citation type="submission" date="2022-05" db="EMBL/GenBank/DDBJ databases">
        <title>Sphingomonas sp. strain RP10 Genome sequencing and assembly.</title>
        <authorList>
            <person name="Kim I."/>
        </authorList>
    </citation>
    <scope>NUCLEOTIDE SEQUENCE</scope>
    <source>
        <strain evidence="2">RP10</strain>
    </source>
</reference>
<dbReference type="EMBL" id="JAMLDY010000005">
    <property type="protein sequence ID" value="MCP3734234.1"/>
    <property type="molecule type" value="Genomic_DNA"/>
</dbReference>
<evidence type="ECO:0000259" key="1">
    <source>
        <dbReference type="Pfam" id="PF09339"/>
    </source>
</evidence>
<proteinExistence type="predicted"/>
<accession>A0A9X2HRQ6</accession>
<comment type="caution">
    <text evidence="2">The sequence shown here is derived from an EMBL/GenBank/DDBJ whole genome shotgun (WGS) entry which is preliminary data.</text>
</comment>
<dbReference type="InterPro" id="IPR005471">
    <property type="entry name" value="Tscrpt_reg_IclR_N"/>
</dbReference>
<name>A0A9X2HRQ6_9SPHN</name>
<dbReference type="AlphaFoldDB" id="A0A9X2HRQ6"/>
<gene>
    <name evidence="2" type="ORF">M9979_05005</name>
</gene>
<dbReference type="RefSeq" id="WP_254288243.1">
    <property type="nucleotide sequence ID" value="NZ_JAMLDY010000005.1"/>
</dbReference>
<dbReference type="Pfam" id="PF09339">
    <property type="entry name" value="HTH_IclR"/>
    <property type="match status" value="1"/>
</dbReference>
<sequence>MALPDMAPDKAVAPDPLPVRMLVRHITELTLARRHRWRSIYPLDRFAGVVFSVIVGECLHRQPFRDPDTGMWIGTQDAQVTHRGVSATAIARSMGIPATTARRVLAQLTDWGLIARQGERIAITNAFAADARIAAICREGVHDMARALATLATSDYRPAAEALAVLQRVPPGIVDRLLLGLEIRIMETFIAMYGDITSGMIVSAIVAANVQHITQDPALALRYAGEDQLPPDEQRRPITLRAAARSIDLPYETVRRRAAALFADGTLSASGDGVIVPSAILAQARFSDTNRAFAIRFVRMLGELVALSATDPHASAPVPETDAG</sequence>
<organism evidence="2 3">
    <name type="scientific">Sphingomonas liriopis</name>
    <dbReference type="NCBI Taxonomy" id="2949094"/>
    <lineage>
        <taxon>Bacteria</taxon>
        <taxon>Pseudomonadati</taxon>
        <taxon>Pseudomonadota</taxon>
        <taxon>Alphaproteobacteria</taxon>
        <taxon>Sphingomonadales</taxon>
        <taxon>Sphingomonadaceae</taxon>
        <taxon>Sphingomonas</taxon>
    </lineage>
</organism>
<dbReference type="InterPro" id="IPR036390">
    <property type="entry name" value="WH_DNA-bd_sf"/>
</dbReference>
<evidence type="ECO:0000313" key="3">
    <source>
        <dbReference type="Proteomes" id="UP001139486"/>
    </source>
</evidence>
<dbReference type="SUPFAM" id="SSF46785">
    <property type="entry name" value="Winged helix' DNA-binding domain"/>
    <property type="match status" value="1"/>
</dbReference>
<dbReference type="GO" id="GO:0003677">
    <property type="term" value="F:DNA binding"/>
    <property type="evidence" value="ECO:0007669"/>
    <property type="project" value="InterPro"/>
</dbReference>
<dbReference type="GO" id="GO:0006355">
    <property type="term" value="P:regulation of DNA-templated transcription"/>
    <property type="evidence" value="ECO:0007669"/>
    <property type="project" value="InterPro"/>
</dbReference>
<evidence type="ECO:0000313" key="2">
    <source>
        <dbReference type="EMBL" id="MCP3734234.1"/>
    </source>
</evidence>
<dbReference type="Proteomes" id="UP001139486">
    <property type="component" value="Unassembled WGS sequence"/>
</dbReference>
<dbReference type="Gene3D" id="1.10.10.10">
    <property type="entry name" value="Winged helix-like DNA-binding domain superfamily/Winged helix DNA-binding domain"/>
    <property type="match status" value="1"/>
</dbReference>
<keyword evidence="3" id="KW-1185">Reference proteome</keyword>
<protein>
    <submittedName>
        <fullName evidence="2">Helix-turn-helix domain-containing protein</fullName>
    </submittedName>
</protein>